<dbReference type="EMBL" id="JBEFKJ010000012">
    <property type="protein sequence ID" value="KAL2042957.1"/>
    <property type="molecule type" value="Genomic_DNA"/>
</dbReference>
<feature type="compositionally biased region" description="Low complexity" evidence="2">
    <location>
        <begin position="477"/>
        <end position="494"/>
    </location>
</feature>
<feature type="region of interest" description="Disordered" evidence="2">
    <location>
        <begin position="1"/>
        <end position="101"/>
    </location>
</feature>
<proteinExistence type="inferred from homology"/>
<dbReference type="PANTHER" id="PTHR18884">
    <property type="entry name" value="SEPTIN"/>
    <property type="match status" value="1"/>
</dbReference>
<dbReference type="InterPro" id="IPR030379">
    <property type="entry name" value="G_SEPTIN_dom"/>
</dbReference>
<dbReference type="Proteomes" id="UP001590950">
    <property type="component" value="Unassembled WGS sequence"/>
</dbReference>
<dbReference type="SUPFAM" id="SSF52540">
    <property type="entry name" value="P-loop containing nucleoside triphosphate hydrolases"/>
    <property type="match status" value="1"/>
</dbReference>
<feature type="compositionally biased region" description="Polar residues" evidence="2">
    <location>
        <begin position="1"/>
        <end position="25"/>
    </location>
</feature>
<dbReference type="PROSITE" id="PS51719">
    <property type="entry name" value="G_SEPTIN"/>
    <property type="match status" value="1"/>
</dbReference>
<accession>A0ABR4AAQ1</accession>
<keyword evidence="1" id="KW-0342">GTP-binding</keyword>
<evidence type="ECO:0000256" key="1">
    <source>
        <dbReference type="RuleBase" id="RU004560"/>
    </source>
</evidence>
<evidence type="ECO:0000259" key="3">
    <source>
        <dbReference type="PROSITE" id="PS51719"/>
    </source>
</evidence>
<evidence type="ECO:0000313" key="5">
    <source>
        <dbReference type="Proteomes" id="UP001590950"/>
    </source>
</evidence>
<name>A0ABR4AAQ1_9LECA</name>
<dbReference type="Gene3D" id="3.40.50.300">
    <property type="entry name" value="P-loop containing nucleotide triphosphate hydrolases"/>
    <property type="match status" value="1"/>
</dbReference>
<feature type="compositionally biased region" description="Acidic residues" evidence="2">
    <location>
        <begin position="433"/>
        <end position="442"/>
    </location>
</feature>
<gene>
    <name evidence="4" type="ORF">N7G274_004015</name>
</gene>
<feature type="domain" description="Septin-type G" evidence="3">
    <location>
        <begin position="208"/>
        <end position="595"/>
    </location>
</feature>
<dbReference type="Pfam" id="PF00735">
    <property type="entry name" value="Septin"/>
    <property type="match status" value="3"/>
</dbReference>
<feature type="region of interest" description="Disordered" evidence="2">
    <location>
        <begin position="430"/>
        <end position="531"/>
    </location>
</feature>
<evidence type="ECO:0000256" key="2">
    <source>
        <dbReference type="SAM" id="MobiDB-lite"/>
    </source>
</evidence>
<feature type="compositionally biased region" description="Low complexity" evidence="2">
    <location>
        <begin position="507"/>
        <end position="521"/>
    </location>
</feature>
<keyword evidence="1" id="KW-0547">Nucleotide-binding</keyword>
<protein>
    <recommendedName>
        <fullName evidence="3">Septin-type G domain-containing protein</fullName>
    </recommendedName>
</protein>
<feature type="compositionally biased region" description="Basic residues" evidence="2">
    <location>
        <begin position="69"/>
        <end position="78"/>
    </location>
</feature>
<organism evidence="4 5">
    <name type="scientific">Stereocaulon virgatum</name>
    <dbReference type="NCBI Taxonomy" id="373712"/>
    <lineage>
        <taxon>Eukaryota</taxon>
        <taxon>Fungi</taxon>
        <taxon>Dikarya</taxon>
        <taxon>Ascomycota</taxon>
        <taxon>Pezizomycotina</taxon>
        <taxon>Lecanoromycetes</taxon>
        <taxon>OSLEUM clade</taxon>
        <taxon>Lecanoromycetidae</taxon>
        <taxon>Lecanorales</taxon>
        <taxon>Lecanorineae</taxon>
        <taxon>Stereocaulaceae</taxon>
        <taxon>Stereocaulon</taxon>
    </lineage>
</organism>
<dbReference type="InterPro" id="IPR027417">
    <property type="entry name" value="P-loop_NTPase"/>
</dbReference>
<keyword evidence="5" id="KW-1185">Reference proteome</keyword>
<comment type="similarity">
    <text evidence="1">Belongs to the TRAFAC class TrmE-Era-EngA-EngB-Septin-like GTPase superfamily. Septin GTPase family.</text>
</comment>
<sequence>MQRSPKPQQQVRAVSQPYSPTSPTPEDQLVLGSSNSGNGSVRRKGSFSFLRRSKSRDRSASGSSTPQRKLSRKERSRKRQQDMLQEQIPSQPPRIPIVPHPPDLQTFGGEETRPDGGAIMSNRAGGSFQDRLAQKTSQEAMGSDMYRGMSVPPVPPIPNIPGITAMAKSPYIDQFARTESMAHRGRASYASSAISTINSPRKIRRRKDPTPFNLLVIGARNSGKTSFLNFLRTSLALPAWKQRQQPPDDDFDNLNAHSTLAFPTFTSHYVETEVESERIGVTLWDSEGLESNVVDIQIQDLITFIESKFEDTFNEESKVARAPGIRDTHIHCVFLLLDPVRLDATIAASRIASEINGAKAKGNSFVKSHSEALAIGLDENLDLNVLRGLKGKTTVVPVIAKADTITSAHMAHLKRAVWDSLKKNGLETLEALNPEDDDDNDSDITSVNEGRNGHTDGFDEREEDAAKADEDKFSATSVLDSPSDSGSSFSATDFDLARPGKLRKPSPARTPSSPTVPSSEPAEPPALPLSIISPDIYEPEVVGRKFPWGFADPMNAEHCDFVKLKETVFTDWKSDLREASRELWYEGWRTSRLNKKARRDGAFIGDMSTQIWTQ</sequence>
<feature type="compositionally biased region" description="Basic residues" evidence="2">
    <location>
        <begin position="41"/>
        <end position="55"/>
    </location>
</feature>
<feature type="compositionally biased region" description="Basic and acidic residues" evidence="2">
    <location>
        <begin position="451"/>
        <end position="473"/>
    </location>
</feature>
<evidence type="ECO:0000313" key="4">
    <source>
        <dbReference type="EMBL" id="KAL2042957.1"/>
    </source>
</evidence>
<feature type="compositionally biased region" description="Pro residues" evidence="2">
    <location>
        <begin position="90"/>
        <end position="101"/>
    </location>
</feature>
<comment type="caution">
    <text evidence="4">The sequence shown here is derived from an EMBL/GenBank/DDBJ whole genome shotgun (WGS) entry which is preliminary data.</text>
</comment>
<reference evidence="4 5" key="1">
    <citation type="submission" date="2024-09" db="EMBL/GenBank/DDBJ databases">
        <title>Rethinking Asexuality: The Enigmatic Case of Functional Sexual Genes in Lepraria (Stereocaulaceae).</title>
        <authorList>
            <person name="Doellman M."/>
            <person name="Sun Y."/>
            <person name="Barcenas-Pena A."/>
            <person name="Lumbsch H.T."/>
            <person name="Grewe F."/>
        </authorList>
    </citation>
    <scope>NUCLEOTIDE SEQUENCE [LARGE SCALE GENOMIC DNA]</scope>
    <source>
        <strain evidence="4 5">Mercado 3170</strain>
    </source>
</reference>
<feature type="compositionally biased region" description="Low complexity" evidence="2">
    <location>
        <begin position="29"/>
        <end position="40"/>
    </location>
</feature>